<accession>A0A4P9ZEN9</accession>
<dbReference type="AlphaFoldDB" id="A0A4P9ZEN9"/>
<reference evidence="3" key="1">
    <citation type="journal article" date="2018" name="Nat. Microbiol.">
        <title>Leveraging single-cell genomics to expand the fungal tree of life.</title>
        <authorList>
            <person name="Ahrendt S.R."/>
            <person name="Quandt C.A."/>
            <person name="Ciobanu D."/>
            <person name="Clum A."/>
            <person name="Salamov A."/>
            <person name="Andreopoulos B."/>
            <person name="Cheng J.F."/>
            <person name="Woyke T."/>
            <person name="Pelin A."/>
            <person name="Henrissat B."/>
            <person name="Reynolds N.K."/>
            <person name="Benny G.L."/>
            <person name="Smith M.E."/>
            <person name="James T.Y."/>
            <person name="Grigoriev I.V."/>
        </authorList>
    </citation>
    <scope>NUCLEOTIDE SEQUENCE [LARGE SCALE GENOMIC DNA]</scope>
    <source>
        <strain evidence="3">Baker2002</strain>
    </source>
</reference>
<dbReference type="Pfam" id="PF02089">
    <property type="entry name" value="Palm_thioest"/>
    <property type="match status" value="2"/>
</dbReference>
<dbReference type="OrthoDB" id="10263094at2759"/>
<proteinExistence type="predicted"/>
<dbReference type="PANTHER" id="PTHR11247:SF8">
    <property type="entry name" value="PALMITOYL-PROTEIN THIOESTERASE 1"/>
    <property type="match status" value="1"/>
</dbReference>
<evidence type="ECO:0000313" key="3">
    <source>
        <dbReference type="Proteomes" id="UP000268321"/>
    </source>
</evidence>
<protein>
    <submittedName>
        <fullName evidence="2">Alpha/beta-hydrolase</fullName>
    </submittedName>
</protein>
<dbReference type="Proteomes" id="UP000268321">
    <property type="component" value="Unassembled WGS sequence"/>
</dbReference>
<keyword evidence="3" id="KW-1185">Reference proteome</keyword>
<evidence type="ECO:0000256" key="1">
    <source>
        <dbReference type="ARBA" id="ARBA00022801"/>
    </source>
</evidence>
<organism evidence="2 3">
    <name type="scientific">Metschnikowia bicuspidata</name>
    <dbReference type="NCBI Taxonomy" id="27322"/>
    <lineage>
        <taxon>Eukaryota</taxon>
        <taxon>Fungi</taxon>
        <taxon>Dikarya</taxon>
        <taxon>Ascomycota</taxon>
        <taxon>Saccharomycotina</taxon>
        <taxon>Pichiomycetes</taxon>
        <taxon>Metschnikowiaceae</taxon>
        <taxon>Metschnikowia</taxon>
    </lineage>
</organism>
<keyword evidence="1 2" id="KW-0378">Hydrolase</keyword>
<evidence type="ECO:0000313" key="2">
    <source>
        <dbReference type="EMBL" id="RKP30410.1"/>
    </source>
</evidence>
<dbReference type="GO" id="GO:0016790">
    <property type="term" value="F:thiolester hydrolase activity"/>
    <property type="evidence" value="ECO:0007669"/>
    <property type="project" value="TreeGrafter"/>
</dbReference>
<dbReference type="PANTHER" id="PTHR11247">
    <property type="entry name" value="PALMITOYL-PROTEIN THIOESTERASE/DOLICHYLDIPHOSPHATASE 1"/>
    <property type="match status" value="1"/>
</dbReference>
<dbReference type="EMBL" id="ML004459">
    <property type="protein sequence ID" value="RKP30410.1"/>
    <property type="molecule type" value="Genomic_DNA"/>
</dbReference>
<name>A0A4P9ZEN9_9ASCO</name>
<dbReference type="SUPFAM" id="SSF53474">
    <property type="entry name" value="alpha/beta-Hydrolases"/>
    <property type="match status" value="1"/>
</dbReference>
<gene>
    <name evidence="2" type="ORF">METBISCDRAFT_30931</name>
</gene>
<sequence>MDYLTSVLLTNGRSGQERVGTIVSDEKHPHKTKAFVLWHGLGDRYNSNWIQKSIETIKRMFPGTFVHSVYLSEDPDKDKSHSSFGFAKSQVEAVCAPLSNIIDWVCKKTNAFLKTQVWNSWFQKTIVPAQYFRDPAHHSLYLDKSQFLADLNNERQNEHNSSRDRFRALEKLDLMKFSEDTTVIATETAFFEEVDPCTGAVVSFHDTRLYQEDLIGLQELFLYKRVDFYTVEDVDMRFLAEFMS</sequence>
<dbReference type="Gene3D" id="3.40.50.1820">
    <property type="entry name" value="alpha/beta hydrolase"/>
    <property type="match status" value="2"/>
</dbReference>
<dbReference type="InterPro" id="IPR029058">
    <property type="entry name" value="AB_hydrolase_fold"/>
</dbReference>